<feature type="compositionally biased region" description="Basic and acidic residues" evidence="1">
    <location>
        <begin position="1"/>
        <end position="15"/>
    </location>
</feature>
<evidence type="ECO:0000259" key="2">
    <source>
        <dbReference type="Pfam" id="PF24041"/>
    </source>
</evidence>
<dbReference type="InterPro" id="IPR038482">
    <property type="entry name" value="Tp34-type_sf"/>
</dbReference>
<dbReference type="OrthoDB" id="156174at2157"/>
<feature type="region of interest" description="Disordered" evidence="1">
    <location>
        <begin position="264"/>
        <end position="302"/>
    </location>
</feature>
<dbReference type="RefSeq" id="WP_209543058.1">
    <property type="nucleotide sequence ID" value="NZ_BAAADX010000003.1"/>
</dbReference>
<dbReference type="PROSITE" id="PS51318">
    <property type="entry name" value="TAT"/>
    <property type="match status" value="1"/>
</dbReference>
<dbReference type="AlphaFoldDB" id="A0A8J7R4Q7"/>
<dbReference type="Gene3D" id="2.60.40.2480">
    <property type="entry name" value="Periplasmic metal-binding protein Tp34-type"/>
    <property type="match status" value="1"/>
</dbReference>
<feature type="region of interest" description="Disordered" evidence="1">
    <location>
        <begin position="1"/>
        <end position="87"/>
    </location>
</feature>
<gene>
    <name evidence="3" type="ORF">J2744_000075</name>
</gene>
<protein>
    <recommendedName>
        <fullName evidence="2">DUF7350 domain-containing protein</fullName>
    </recommendedName>
</protein>
<evidence type="ECO:0000256" key="1">
    <source>
        <dbReference type="SAM" id="MobiDB-lite"/>
    </source>
</evidence>
<dbReference type="InterPro" id="IPR055774">
    <property type="entry name" value="DUF7350"/>
</dbReference>
<organism evidence="3 4">
    <name type="scientific">Halorubrum trapanicum</name>
    <dbReference type="NCBI Taxonomy" id="29284"/>
    <lineage>
        <taxon>Archaea</taxon>
        <taxon>Methanobacteriati</taxon>
        <taxon>Methanobacteriota</taxon>
        <taxon>Stenosarchaea group</taxon>
        <taxon>Halobacteria</taxon>
        <taxon>Halobacteriales</taxon>
        <taxon>Haloferacaceae</taxon>
        <taxon>Halorubrum</taxon>
    </lineage>
</organism>
<dbReference type="Pfam" id="PF24041">
    <property type="entry name" value="DUF7350"/>
    <property type="match status" value="1"/>
</dbReference>
<dbReference type="Proteomes" id="UP000770586">
    <property type="component" value="Unassembled WGS sequence"/>
</dbReference>
<evidence type="ECO:0000313" key="3">
    <source>
        <dbReference type="EMBL" id="MBP1900423.1"/>
    </source>
</evidence>
<dbReference type="EMBL" id="JAGGKE010000001">
    <property type="protein sequence ID" value="MBP1900423.1"/>
    <property type="molecule type" value="Genomic_DNA"/>
</dbReference>
<feature type="compositionally biased region" description="Gly residues" evidence="1">
    <location>
        <begin position="56"/>
        <end position="65"/>
    </location>
</feature>
<sequence length="456" mass="48010">MTRDTTPTDRTEAKRSHSRRRVLALGATAGAGALGGCLTDAGSDVVSEGDADGDSGGEAGGGADGGAADDGDGGAAPSLPRVEDPPAATYVPTHFEAMRRLDPVEAGEYLLEPMVTYPHRFWNVTGDRVEAAAPTEDHDVHLMVTVRDAETGRILPAATGLQVTVGREGESGTPTAPWPMVSQEMGFHFGDNLSLDGDGTYEATVRVGAVDARKTGAFAGRFAEPATGSFTFQYDQAFRESVIGDIVYVEEESDWGARGAMANGAVGRGGGRSYGDAGRDGPDHVDAQRQDTERDHRGEPRWEARVGDRRYGTYWRPPEEGELPPAAHLPGRLQGEPVVGDALLAASLLPPGSRFVDRDERYLAVSPRTPYNRSMLPMAAIDYAVRRDGGVVASGALDAALDDAVGYHYGTPLADAASGDELTLSVTTAPNVSRHAGYETALLETGDVSLTLEVGE</sequence>
<feature type="domain" description="DUF7350" evidence="2">
    <location>
        <begin position="328"/>
        <end position="451"/>
    </location>
</feature>
<dbReference type="InterPro" id="IPR006311">
    <property type="entry name" value="TAT_signal"/>
</dbReference>
<feature type="compositionally biased region" description="Low complexity" evidence="1">
    <location>
        <begin position="23"/>
        <end position="46"/>
    </location>
</feature>
<feature type="compositionally biased region" description="Basic and acidic residues" evidence="1">
    <location>
        <begin position="277"/>
        <end position="302"/>
    </location>
</feature>
<comment type="caution">
    <text evidence="3">The sequence shown here is derived from an EMBL/GenBank/DDBJ whole genome shotgun (WGS) entry which is preliminary data.</text>
</comment>
<reference evidence="3 4" key="1">
    <citation type="submission" date="2021-03" db="EMBL/GenBank/DDBJ databases">
        <title>Genomic Encyclopedia of Type Strains, Phase IV (KMG-IV): sequencing the most valuable type-strain genomes for metagenomic binning, comparative biology and taxonomic classification.</title>
        <authorList>
            <person name="Goeker M."/>
        </authorList>
    </citation>
    <scope>NUCLEOTIDE SEQUENCE [LARGE SCALE GENOMIC DNA]</scope>
    <source>
        <strain evidence="3 4">DSM 12287</strain>
    </source>
</reference>
<proteinExistence type="predicted"/>
<evidence type="ECO:0000313" key="4">
    <source>
        <dbReference type="Proteomes" id="UP000770586"/>
    </source>
</evidence>
<name>A0A8J7R4Q7_9EURY</name>
<accession>A0A8J7R4Q7</accession>
<keyword evidence="4" id="KW-1185">Reference proteome</keyword>